<name>A0ABR3RWQ8_9PLEO</name>
<protein>
    <recommendedName>
        <fullName evidence="3">F-box domain-containing protein</fullName>
    </recommendedName>
</protein>
<proteinExistence type="predicted"/>
<keyword evidence="2" id="KW-1185">Reference proteome</keyword>
<evidence type="ECO:0008006" key="3">
    <source>
        <dbReference type="Google" id="ProtNLM"/>
    </source>
</evidence>
<gene>
    <name evidence="1" type="ORF">SLS59_002043</name>
</gene>
<comment type="caution">
    <text evidence="1">The sequence shown here is derived from an EMBL/GenBank/DDBJ whole genome shotgun (WGS) entry which is preliminary data.</text>
</comment>
<evidence type="ECO:0000313" key="1">
    <source>
        <dbReference type="EMBL" id="KAL1608852.1"/>
    </source>
</evidence>
<sequence length="409" mass="46607">MLFEDLATELVIQVFLSCSSINDVLALSTTCRRFRNISLSSQRLAILEHAAEAQYGPLLDLTQLLTHNSSQPAHFTRDVPFSFALVKQIVHAGRIAEKWCNIYPFKKWKHNYESRRLITDDERYRLRRAIYRTWLYSRAFHNALHPRESRVTRPVIQKRAALLHNWTTPEIAEIADVNNVVREVVQNNICPSNGTIARKFKKRHPNNDQSLLFNIHLNYPPPAPSPAAHNPFTNQTPATNLWGHFNTTPSTSTWTSHSYPGPSSGAGGTWMSRYNNTPTYTSRYNSAASKFALHPSHEIGAEGWGDDISHYYHVEDYMKLDPEQILWLKENAPLKGMVEGYVRLLGSWFENNGATLGQTIDWVLDERGESVAEFMDDVEEGRAGVVILESAPRERKKGEEGVVLCLYDD</sequence>
<dbReference type="CDD" id="cd09917">
    <property type="entry name" value="F-box_SF"/>
    <property type="match status" value="1"/>
</dbReference>
<reference evidence="1 2" key="1">
    <citation type="submission" date="2024-02" db="EMBL/GenBank/DDBJ databases">
        <title>De novo assembly and annotation of 12 fungi associated with fruit tree decline syndrome in Ontario, Canada.</title>
        <authorList>
            <person name="Sulman M."/>
            <person name="Ellouze W."/>
            <person name="Ilyukhin E."/>
        </authorList>
    </citation>
    <scope>NUCLEOTIDE SEQUENCE [LARGE SCALE GENOMIC DNA]</scope>
    <source>
        <strain evidence="1 2">M97-236</strain>
    </source>
</reference>
<dbReference type="Proteomes" id="UP001521222">
    <property type="component" value="Unassembled WGS sequence"/>
</dbReference>
<dbReference type="EMBL" id="JAKIXB020000005">
    <property type="protein sequence ID" value="KAL1608852.1"/>
    <property type="molecule type" value="Genomic_DNA"/>
</dbReference>
<evidence type="ECO:0000313" key="2">
    <source>
        <dbReference type="Proteomes" id="UP001521222"/>
    </source>
</evidence>
<accession>A0ABR3RWQ8</accession>
<organism evidence="1 2">
    <name type="scientific">Nothophoma quercina</name>
    <dbReference type="NCBI Taxonomy" id="749835"/>
    <lineage>
        <taxon>Eukaryota</taxon>
        <taxon>Fungi</taxon>
        <taxon>Dikarya</taxon>
        <taxon>Ascomycota</taxon>
        <taxon>Pezizomycotina</taxon>
        <taxon>Dothideomycetes</taxon>
        <taxon>Pleosporomycetidae</taxon>
        <taxon>Pleosporales</taxon>
        <taxon>Pleosporineae</taxon>
        <taxon>Didymellaceae</taxon>
        <taxon>Nothophoma</taxon>
    </lineage>
</organism>